<dbReference type="Proteomes" id="UP000283458">
    <property type="component" value="Unassembled WGS sequence"/>
</dbReference>
<evidence type="ECO:0000256" key="1">
    <source>
        <dbReference type="SAM" id="MobiDB-lite"/>
    </source>
</evidence>
<organism evidence="2 3">
    <name type="scientific">Azospirillum cavernae</name>
    <dbReference type="NCBI Taxonomy" id="2320860"/>
    <lineage>
        <taxon>Bacteria</taxon>
        <taxon>Pseudomonadati</taxon>
        <taxon>Pseudomonadota</taxon>
        <taxon>Alphaproteobacteria</taxon>
        <taxon>Rhodospirillales</taxon>
        <taxon>Azospirillaceae</taxon>
        <taxon>Azospirillum</taxon>
    </lineage>
</organism>
<evidence type="ECO:0000313" key="2">
    <source>
        <dbReference type="EMBL" id="RJF83237.1"/>
    </source>
</evidence>
<sequence>MIDRFSAVDRAATVAATTVGKTGGGYGSVADSVSLSPLGKSLHDESLVVFNALSDKQRGQLVSLVDSGKMTGEEVHDALKQRLKEARSSALNATHRMFSKDHDDLYRNPGATGDDLNNALADTLKRRSSLIENMTAATNDDERQSLSDELASRGLGPDRTGLLGKQRYIMPQFFTPDLADSRIASTRKEGDAAYKLQSLGFDLDGVDQALRSIGEQDSAAILSERAGLPSSRVVARDSSFSMEDAVIQPLAFPQSNGGSIDENGFLARMRAQDQWLGKTSDPVGVVRWIDPPARAALADAPASASVDGEADAAKVAFIKGLKPRY</sequence>
<proteinExistence type="predicted"/>
<gene>
    <name evidence="2" type="ORF">D3877_00610</name>
</gene>
<feature type="region of interest" description="Disordered" evidence="1">
    <location>
        <begin position="135"/>
        <end position="157"/>
    </location>
</feature>
<comment type="caution">
    <text evidence="2">The sequence shown here is derived from an EMBL/GenBank/DDBJ whole genome shotgun (WGS) entry which is preliminary data.</text>
</comment>
<reference evidence="2 3" key="1">
    <citation type="submission" date="2018-09" db="EMBL/GenBank/DDBJ databases">
        <authorList>
            <person name="Zhu H."/>
        </authorList>
    </citation>
    <scope>NUCLEOTIDE SEQUENCE [LARGE SCALE GENOMIC DNA]</scope>
    <source>
        <strain evidence="2 3">K2W22B-5</strain>
    </source>
</reference>
<name>A0A418VZQ3_9PROT</name>
<accession>A0A418VZQ3</accession>
<dbReference type="EMBL" id="QYUL01000001">
    <property type="protein sequence ID" value="RJF83237.1"/>
    <property type="molecule type" value="Genomic_DNA"/>
</dbReference>
<evidence type="ECO:0000313" key="3">
    <source>
        <dbReference type="Proteomes" id="UP000283458"/>
    </source>
</evidence>
<dbReference type="AlphaFoldDB" id="A0A418VZQ3"/>
<protein>
    <submittedName>
        <fullName evidence="2">Uncharacterized protein</fullName>
    </submittedName>
</protein>
<keyword evidence="3" id="KW-1185">Reference proteome</keyword>